<dbReference type="SUPFAM" id="SSF46689">
    <property type="entry name" value="Homeodomain-like"/>
    <property type="match status" value="1"/>
</dbReference>
<dbReference type="Pfam" id="PF12833">
    <property type="entry name" value="HTH_18"/>
    <property type="match status" value="1"/>
</dbReference>
<reference evidence="5" key="2">
    <citation type="submission" date="2020-10" db="EMBL/GenBank/DDBJ databases">
        <title>Mucilaginibacter sp. nov., isolated from soil.</title>
        <authorList>
            <person name="Jeon C.O."/>
        </authorList>
    </citation>
    <scope>NUCLEOTIDE SEQUENCE</scope>
    <source>
        <strain evidence="5">R11</strain>
    </source>
</reference>
<keyword evidence="6" id="KW-1185">Reference proteome</keyword>
<feature type="domain" description="HTH araC/xylS-type" evidence="4">
    <location>
        <begin position="184"/>
        <end position="282"/>
    </location>
</feature>
<evidence type="ECO:0000313" key="6">
    <source>
        <dbReference type="Proteomes" id="UP000638732"/>
    </source>
</evidence>
<keyword evidence="3" id="KW-0804">Transcription</keyword>
<evidence type="ECO:0000256" key="1">
    <source>
        <dbReference type="ARBA" id="ARBA00023015"/>
    </source>
</evidence>
<organism evidence="5 6">
    <name type="scientific">Mucilaginibacter agri</name>
    <dbReference type="NCBI Taxonomy" id="2695265"/>
    <lineage>
        <taxon>Bacteria</taxon>
        <taxon>Pseudomonadati</taxon>
        <taxon>Bacteroidota</taxon>
        <taxon>Sphingobacteriia</taxon>
        <taxon>Sphingobacteriales</taxon>
        <taxon>Sphingobacteriaceae</taxon>
        <taxon>Mucilaginibacter</taxon>
    </lineage>
</organism>
<dbReference type="InterPro" id="IPR009057">
    <property type="entry name" value="Homeodomain-like_sf"/>
</dbReference>
<dbReference type="EMBL" id="WWEO01000041">
    <property type="protein sequence ID" value="NCD69661.1"/>
    <property type="molecule type" value="Genomic_DNA"/>
</dbReference>
<dbReference type="Proteomes" id="UP000638732">
    <property type="component" value="Unassembled WGS sequence"/>
</dbReference>
<reference evidence="5" key="1">
    <citation type="submission" date="2020-01" db="EMBL/GenBank/DDBJ databases">
        <authorList>
            <person name="Seo Y.L."/>
        </authorList>
    </citation>
    <scope>NUCLEOTIDE SEQUENCE</scope>
    <source>
        <strain evidence="5">R11</strain>
    </source>
</reference>
<evidence type="ECO:0000313" key="5">
    <source>
        <dbReference type="EMBL" id="NCD69661.1"/>
    </source>
</evidence>
<dbReference type="InterPro" id="IPR003313">
    <property type="entry name" value="AraC-bd"/>
</dbReference>
<dbReference type="RefSeq" id="WP_166585617.1">
    <property type="nucleotide sequence ID" value="NZ_WWEO01000041.1"/>
</dbReference>
<dbReference type="InterPro" id="IPR037923">
    <property type="entry name" value="HTH-like"/>
</dbReference>
<sequence length="285" mass="33084">MRKKSNRIPINSFGNEPGERITIDRVSFKSLPPLGEWEQPERHDRHSFFLLEKGSVSMEIDFQVYDIQAPALIYMHPDQVHRIIGYQEVTVCAWALDYDYLNNDLLKQLEDISPASPSPLNDDQFILISDTTSLLMKFWQRKNVPLYHLLLREQGNALIALVVSFFLEKIGPNEHQSRQEQITRSFRQQLALSFAEKKRPADYAEALHISMPYLNECVKNTTGQPVSRHIQERVILEAKRQLYHSGQSLKEIAIALGYDDYPYFSRLFTKITGMSPIAFRQQNLD</sequence>
<dbReference type="AlphaFoldDB" id="A0A965ZH65"/>
<evidence type="ECO:0000259" key="4">
    <source>
        <dbReference type="PROSITE" id="PS01124"/>
    </source>
</evidence>
<keyword evidence="2" id="KW-0238">DNA-binding</keyword>
<dbReference type="PANTHER" id="PTHR43280:SF32">
    <property type="entry name" value="TRANSCRIPTIONAL REGULATORY PROTEIN"/>
    <property type="match status" value="1"/>
</dbReference>
<dbReference type="Gene3D" id="1.10.10.60">
    <property type="entry name" value="Homeodomain-like"/>
    <property type="match status" value="1"/>
</dbReference>
<dbReference type="PANTHER" id="PTHR43280">
    <property type="entry name" value="ARAC-FAMILY TRANSCRIPTIONAL REGULATOR"/>
    <property type="match status" value="1"/>
</dbReference>
<accession>A0A965ZH65</accession>
<protein>
    <submittedName>
        <fullName evidence="5">Helix-turn-helix domain-containing protein</fullName>
    </submittedName>
</protein>
<dbReference type="InterPro" id="IPR014710">
    <property type="entry name" value="RmlC-like_jellyroll"/>
</dbReference>
<dbReference type="Pfam" id="PF02311">
    <property type="entry name" value="AraC_binding"/>
    <property type="match status" value="1"/>
</dbReference>
<name>A0A965ZH65_9SPHI</name>
<dbReference type="SUPFAM" id="SSF51215">
    <property type="entry name" value="Regulatory protein AraC"/>
    <property type="match status" value="1"/>
</dbReference>
<dbReference type="GO" id="GO:0043565">
    <property type="term" value="F:sequence-specific DNA binding"/>
    <property type="evidence" value="ECO:0007669"/>
    <property type="project" value="InterPro"/>
</dbReference>
<dbReference type="GO" id="GO:0003700">
    <property type="term" value="F:DNA-binding transcription factor activity"/>
    <property type="evidence" value="ECO:0007669"/>
    <property type="project" value="InterPro"/>
</dbReference>
<dbReference type="SMART" id="SM00342">
    <property type="entry name" value="HTH_ARAC"/>
    <property type="match status" value="1"/>
</dbReference>
<dbReference type="PROSITE" id="PS01124">
    <property type="entry name" value="HTH_ARAC_FAMILY_2"/>
    <property type="match status" value="1"/>
</dbReference>
<keyword evidence="1" id="KW-0805">Transcription regulation</keyword>
<evidence type="ECO:0000256" key="3">
    <source>
        <dbReference type="ARBA" id="ARBA00023163"/>
    </source>
</evidence>
<evidence type="ECO:0000256" key="2">
    <source>
        <dbReference type="ARBA" id="ARBA00023125"/>
    </source>
</evidence>
<dbReference type="Gene3D" id="2.60.120.10">
    <property type="entry name" value="Jelly Rolls"/>
    <property type="match status" value="1"/>
</dbReference>
<gene>
    <name evidence="5" type="ORF">GSY63_09865</name>
</gene>
<comment type="caution">
    <text evidence="5">The sequence shown here is derived from an EMBL/GenBank/DDBJ whole genome shotgun (WGS) entry which is preliminary data.</text>
</comment>
<dbReference type="InterPro" id="IPR018060">
    <property type="entry name" value="HTH_AraC"/>
</dbReference>
<proteinExistence type="predicted"/>